<evidence type="ECO:0000259" key="15">
    <source>
        <dbReference type="PROSITE" id="PS50893"/>
    </source>
</evidence>
<evidence type="ECO:0000256" key="10">
    <source>
        <dbReference type="ARBA" id="ARBA00023004"/>
    </source>
</evidence>
<keyword evidence="11" id="KW-0406">Ion transport</keyword>
<dbReference type="PROSITE" id="PS50893">
    <property type="entry name" value="ABC_TRANSPORTER_2"/>
    <property type="match status" value="1"/>
</dbReference>
<keyword evidence="8" id="KW-0274">FAD</keyword>
<dbReference type="InterPro" id="IPR039261">
    <property type="entry name" value="FNR_nucleotide-bd"/>
</dbReference>
<proteinExistence type="predicted"/>
<dbReference type="InterPro" id="IPR051535">
    <property type="entry name" value="Siderophore_ABC-ATPase"/>
</dbReference>
<evidence type="ECO:0000256" key="11">
    <source>
        <dbReference type="ARBA" id="ARBA00023065"/>
    </source>
</evidence>
<comment type="caution">
    <text evidence="17">The sequence shown here is derived from an EMBL/GenBank/DDBJ whole genome shotgun (WGS) entry which is preliminary data.</text>
</comment>
<dbReference type="SMART" id="SM00382">
    <property type="entry name" value="AAA"/>
    <property type="match status" value="1"/>
</dbReference>
<evidence type="ECO:0000256" key="7">
    <source>
        <dbReference type="ARBA" id="ARBA00022741"/>
    </source>
</evidence>
<gene>
    <name evidence="17" type="ORF">JOF46_001506</name>
</gene>
<dbReference type="RefSeq" id="WP_209906762.1">
    <property type="nucleotide sequence ID" value="NZ_BAAAMI010000005.1"/>
</dbReference>
<evidence type="ECO:0000256" key="2">
    <source>
        <dbReference type="ARBA" id="ARBA00004202"/>
    </source>
</evidence>
<evidence type="ECO:0000313" key="18">
    <source>
        <dbReference type="Proteomes" id="UP000766570"/>
    </source>
</evidence>
<keyword evidence="6" id="KW-0285">Flavoprotein</keyword>
<keyword evidence="18" id="KW-1185">Reference proteome</keyword>
<dbReference type="InterPro" id="IPR003439">
    <property type="entry name" value="ABC_transporter-like_ATP-bd"/>
</dbReference>
<evidence type="ECO:0000256" key="1">
    <source>
        <dbReference type="ARBA" id="ARBA00001974"/>
    </source>
</evidence>
<dbReference type="EMBL" id="JAGIOE010000001">
    <property type="protein sequence ID" value="MBP2373594.1"/>
    <property type="molecule type" value="Genomic_DNA"/>
</dbReference>
<evidence type="ECO:0000256" key="13">
    <source>
        <dbReference type="ARBA" id="ARBA00023467"/>
    </source>
</evidence>
<dbReference type="GO" id="GO:0005524">
    <property type="term" value="F:ATP binding"/>
    <property type="evidence" value="ECO:0007669"/>
    <property type="project" value="UniProtKB-KW"/>
</dbReference>
<dbReference type="InterPro" id="IPR017927">
    <property type="entry name" value="FAD-bd_FR_type"/>
</dbReference>
<comment type="subunit">
    <text evidence="13">Forms a heterodimer with IrtB.</text>
</comment>
<organism evidence="17 18">
    <name type="scientific">Paeniglutamicibacter psychrophenolicus</name>
    <dbReference type="NCBI Taxonomy" id="257454"/>
    <lineage>
        <taxon>Bacteria</taxon>
        <taxon>Bacillati</taxon>
        <taxon>Actinomycetota</taxon>
        <taxon>Actinomycetes</taxon>
        <taxon>Micrococcales</taxon>
        <taxon>Micrococcaceae</taxon>
        <taxon>Paeniglutamicibacter</taxon>
    </lineage>
</organism>
<dbReference type="CDD" id="cd03214">
    <property type="entry name" value="ABC_Iron-Siderophores_B12_Hemin"/>
    <property type="match status" value="1"/>
</dbReference>
<evidence type="ECO:0000256" key="8">
    <source>
        <dbReference type="ARBA" id="ARBA00022827"/>
    </source>
</evidence>
<reference evidence="17 18" key="1">
    <citation type="submission" date="2021-03" db="EMBL/GenBank/DDBJ databases">
        <title>Sequencing the genomes of 1000 actinobacteria strains.</title>
        <authorList>
            <person name="Klenk H.-P."/>
        </authorList>
    </citation>
    <scope>NUCLEOTIDE SEQUENCE [LARGE SCALE GENOMIC DNA]</scope>
    <source>
        <strain evidence="17 18">DSM 15454</strain>
    </source>
</reference>
<keyword evidence="4" id="KW-1003">Cell membrane</keyword>
<dbReference type="PROSITE" id="PS00211">
    <property type="entry name" value="ABC_TRANSPORTER_1"/>
    <property type="match status" value="1"/>
</dbReference>
<evidence type="ECO:0000256" key="4">
    <source>
        <dbReference type="ARBA" id="ARBA00022475"/>
    </source>
</evidence>
<dbReference type="Proteomes" id="UP000766570">
    <property type="component" value="Unassembled WGS sequence"/>
</dbReference>
<dbReference type="InterPro" id="IPR003593">
    <property type="entry name" value="AAA+_ATPase"/>
</dbReference>
<keyword evidence="3" id="KW-0813">Transport</keyword>
<comment type="cofactor">
    <cofactor evidence="1">
        <name>FAD</name>
        <dbReference type="ChEBI" id="CHEBI:57692"/>
    </cofactor>
</comment>
<evidence type="ECO:0000256" key="12">
    <source>
        <dbReference type="ARBA" id="ARBA00023136"/>
    </source>
</evidence>
<dbReference type="PANTHER" id="PTHR42771:SF2">
    <property type="entry name" value="IRON(3+)-HYDROXAMATE IMPORT ATP-BINDING PROTEIN FHUC"/>
    <property type="match status" value="1"/>
</dbReference>
<name>A0ABS4WBK9_9MICC</name>
<keyword evidence="7" id="KW-0547">Nucleotide-binding</keyword>
<sequence>MALLEAQDLTLAYDAVSIVDELSLQLPAGEVTIIVGANGCGKSTLLRGLSRLLKPAGGKVLLNGEDIHTRPAREVAKMLGLLPQTPTAPDGITVRELIGRGRYPHQGWFKRFSSEDEAAVARAMAVTGTTDLAERPIDELSGGQRQRVWIAMALAQETELLLLDEPTTYLDVAHQLEVLDVISELNRTRGTTVVIVLHDLNLAARYADHLVALKHGKIVAAGHPAAVVTEEMVKNVFGMPCRVIPDPVAGTPLVLPIGRHRVLRAESVLAAKGIHRTTNPDARLDAGPVTSEVPAAANAPGAASPAADGVADAATGSLAEVGTVAAATEADAPAPAEPEVPERAEEISEMLAFATHVVAVQGIGENFKRITLAGADLAHFGAGDSPLDLRIKLMIQPAAEPGVPAAGLPSEFESLRPGAWLSRAEATGWYRRWLALPAESRGAMRTYTVRALRPAGHRDNRGTEAEIDIDFVLHLRNENGKLAGGPATVWAARAKAGDELLLLGPNAGLCGPDYGGIEFRPGSAKRILLAGDETAAPAICSILEALPAGITGHALIEVPDTGDIQGSSTRSGVSVQWLPRGSHPHGELLAAAVRDVVAIPAAGAVMPGADPEDVDVDTQILWETATASTQPFYAWLAGEAEMIKGMRRYLVREAGMDRKQVAFMGYWRRGRSEN</sequence>
<dbReference type="InterPro" id="IPR007037">
    <property type="entry name" value="SIP_rossman_dom"/>
</dbReference>
<keyword evidence="5" id="KW-0410">Iron transport</keyword>
<dbReference type="SUPFAM" id="SSF52540">
    <property type="entry name" value="P-loop containing nucleoside triphosphate hydrolases"/>
    <property type="match status" value="1"/>
</dbReference>
<dbReference type="InterPro" id="IPR013113">
    <property type="entry name" value="SIP_FAD-bd"/>
</dbReference>
<evidence type="ECO:0000259" key="16">
    <source>
        <dbReference type="PROSITE" id="PS51384"/>
    </source>
</evidence>
<feature type="domain" description="FAD-binding FR-type" evidence="16">
    <location>
        <begin position="350"/>
        <end position="512"/>
    </location>
</feature>
<dbReference type="Pfam" id="PF08021">
    <property type="entry name" value="FAD_binding_9"/>
    <property type="match status" value="1"/>
</dbReference>
<dbReference type="InterPro" id="IPR017871">
    <property type="entry name" value="ABC_transporter-like_CS"/>
</dbReference>
<evidence type="ECO:0000256" key="9">
    <source>
        <dbReference type="ARBA" id="ARBA00022840"/>
    </source>
</evidence>
<evidence type="ECO:0000313" key="17">
    <source>
        <dbReference type="EMBL" id="MBP2373594.1"/>
    </source>
</evidence>
<dbReference type="Pfam" id="PF04954">
    <property type="entry name" value="SIP"/>
    <property type="match status" value="1"/>
</dbReference>
<dbReference type="Pfam" id="PF00005">
    <property type="entry name" value="ABC_tran"/>
    <property type="match status" value="1"/>
</dbReference>
<dbReference type="Gene3D" id="3.40.50.80">
    <property type="entry name" value="Nucleotide-binding domain of ferredoxin-NADP reductase (FNR) module"/>
    <property type="match status" value="1"/>
</dbReference>
<keyword evidence="9 17" id="KW-0067">ATP-binding</keyword>
<dbReference type="InterPro" id="IPR027417">
    <property type="entry name" value="P-loop_NTPase"/>
</dbReference>
<dbReference type="Gene3D" id="3.40.50.300">
    <property type="entry name" value="P-loop containing nucleotide triphosphate hydrolases"/>
    <property type="match status" value="1"/>
</dbReference>
<dbReference type="CDD" id="cd06193">
    <property type="entry name" value="siderophore_interacting"/>
    <property type="match status" value="1"/>
</dbReference>
<evidence type="ECO:0000256" key="14">
    <source>
        <dbReference type="ARBA" id="ARBA00023488"/>
    </source>
</evidence>
<keyword evidence="10" id="KW-0408">Iron</keyword>
<evidence type="ECO:0000256" key="3">
    <source>
        <dbReference type="ARBA" id="ARBA00022448"/>
    </source>
</evidence>
<dbReference type="Gene3D" id="2.40.30.10">
    <property type="entry name" value="Translation factors"/>
    <property type="match status" value="1"/>
</dbReference>
<comment type="subcellular location">
    <subcellularLocation>
        <location evidence="2">Cell membrane</location>
        <topology evidence="2">Peripheral membrane protein</topology>
    </subcellularLocation>
</comment>
<protein>
    <recommendedName>
        <fullName evidence="14">Mycobactin import ATP-binding/permease protein IrtA</fullName>
    </recommendedName>
</protein>
<dbReference type="PROSITE" id="PS51384">
    <property type="entry name" value="FAD_FR"/>
    <property type="match status" value="1"/>
</dbReference>
<keyword evidence="12" id="KW-0472">Membrane</keyword>
<accession>A0ABS4WBK9</accession>
<evidence type="ECO:0000256" key="6">
    <source>
        <dbReference type="ARBA" id="ARBA00022630"/>
    </source>
</evidence>
<feature type="domain" description="ABC transporter" evidence="15">
    <location>
        <begin position="4"/>
        <end position="240"/>
    </location>
</feature>
<dbReference type="PANTHER" id="PTHR42771">
    <property type="entry name" value="IRON(3+)-HYDROXAMATE IMPORT ATP-BINDING PROTEIN FHUC"/>
    <property type="match status" value="1"/>
</dbReference>
<evidence type="ECO:0000256" key="5">
    <source>
        <dbReference type="ARBA" id="ARBA00022496"/>
    </source>
</evidence>